<evidence type="ECO:0000313" key="4">
    <source>
        <dbReference type="Proteomes" id="UP000053300"/>
    </source>
</evidence>
<dbReference type="OrthoDB" id="9815350at2"/>
<dbReference type="Proteomes" id="UP000053300">
    <property type="component" value="Unassembled WGS sequence"/>
</dbReference>
<evidence type="ECO:0000313" key="5">
    <source>
        <dbReference type="Proteomes" id="UP000242792"/>
    </source>
</evidence>
<accession>A0A1V3TI50</accession>
<proteinExistence type="predicted"/>
<dbReference type="EMBL" id="CP020121">
    <property type="protein sequence ID" value="AQZ98882.1"/>
    <property type="molecule type" value="Genomic_DNA"/>
</dbReference>
<dbReference type="Gene3D" id="1.10.10.1100">
    <property type="entry name" value="BFD-like [2Fe-2S]-binding domain"/>
    <property type="match status" value="1"/>
</dbReference>
<dbReference type="Pfam" id="PF04324">
    <property type="entry name" value="Fer2_BFD"/>
    <property type="match status" value="1"/>
</dbReference>
<dbReference type="EMBL" id="LPXH01000025">
    <property type="protein sequence ID" value="KUF41241.1"/>
    <property type="molecule type" value="Genomic_DNA"/>
</dbReference>
<feature type="domain" description="BFD-like [2Fe-2S]-binding" evidence="1">
    <location>
        <begin position="2"/>
        <end position="49"/>
    </location>
</feature>
<reference evidence="2 5" key="2">
    <citation type="submission" date="2017-03" db="EMBL/GenBank/DDBJ databases">
        <title>Rapid Whole Genome Sequencing of Comamonas kerstersii Causing Continuous ambulatory Peritoneal Dialysis-Associated Peritonitis.</title>
        <authorList>
            <person name="Zheng B."/>
        </authorList>
    </citation>
    <scope>NUCLEOTIDE SEQUENCE [LARGE SCALE GENOMIC DNA]</scope>
    <source>
        <strain evidence="2 5">8943</strain>
    </source>
</reference>
<dbReference type="KEGG" id="cke:B5M06_12110"/>
<accession>A0A0W7Z1J9</accession>
<evidence type="ECO:0000313" key="2">
    <source>
        <dbReference type="EMBL" id="AQZ98882.1"/>
    </source>
</evidence>
<gene>
    <name evidence="3" type="ORF">AS359_10735</name>
    <name evidence="2" type="ORF">B5M06_12110</name>
</gene>
<name>A0A0W7Z1J9_9BURK</name>
<dbReference type="STRING" id="225992.B5M06_12110"/>
<keyword evidence="4" id="KW-1185">Reference proteome</keyword>
<reference evidence="3 4" key="1">
    <citation type="submission" date="2015-12" db="EMBL/GenBank/DDBJ databases">
        <title>Complete genome sequence of a multi-drug resistant strain Acidovorax sp. 12322-1.</title>
        <authorList>
            <person name="Ming D."/>
            <person name="Wang M."/>
            <person name="Hu S."/>
            <person name="Zhou Y."/>
            <person name="Jiang T."/>
        </authorList>
    </citation>
    <scope>NUCLEOTIDE SEQUENCE [LARGE SCALE GENOMIC DNA]</scope>
    <source>
        <strain evidence="3 4">12322-1</strain>
    </source>
</reference>
<dbReference type="RefSeq" id="WP_054067653.1">
    <property type="nucleotide sequence ID" value="NZ_CATYED010000001.1"/>
</dbReference>
<accession>A0A1V0BGB3</accession>
<evidence type="ECO:0000259" key="1">
    <source>
        <dbReference type="Pfam" id="PF04324"/>
    </source>
</evidence>
<dbReference type="GeneID" id="83040067"/>
<organism evidence="3 4">
    <name type="scientific">Comamonas kerstersii</name>
    <dbReference type="NCBI Taxonomy" id="225992"/>
    <lineage>
        <taxon>Bacteria</taxon>
        <taxon>Pseudomonadati</taxon>
        <taxon>Pseudomonadota</taxon>
        <taxon>Betaproteobacteria</taxon>
        <taxon>Burkholderiales</taxon>
        <taxon>Comamonadaceae</taxon>
        <taxon>Comamonas</taxon>
    </lineage>
</organism>
<dbReference type="AlphaFoldDB" id="A0A0W7Z1J9"/>
<sequence>MIVCVCHRVSDREIARHANAGMSFDEIQFELGVATQCGRCETCARDVVARCGAHGGAAAIYNEVAAQPVQLATPILESKAWPSSQLLQAA</sequence>
<protein>
    <submittedName>
        <fullName evidence="3">Ferredoxin</fullName>
    </submittedName>
</protein>
<dbReference type="Proteomes" id="UP000242792">
    <property type="component" value="Chromosome"/>
</dbReference>
<dbReference type="InterPro" id="IPR041854">
    <property type="entry name" value="BFD-like_2Fe2S-bd_dom_sf"/>
</dbReference>
<evidence type="ECO:0000313" key="3">
    <source>
        <dbReference type="EMBL" id="KUF41241.1"/>
    </source>
</evidence>
<dbReference type="InterPro" id="IPR007419">
    <property type="entry name" value="BFD-like_2Fe2S-bd_dom"/>
</dbReference>